<protein>
    <recommendedName>
        <fullName evidence="5">Leucine-binding protein domain-containing protein</fullName>
    </recommendedName>
</protein>
<dbReference type="PANTHER" id="PTHR30483">
    <property type="entry name" value="LEUCINE-SPECIFIC-BINDING PROTEIN"/>
    <property type="match status" value="1"/>
</dbReference>
<dbReference type="InterPro" id="IPR011990">
    <property type="entry name" value="TPR-like_helical_dom_sf"/>
</dbReference>
<evidence type="ECO:0000256" key="2">
    <source>
        <dbReference type="SAM" id="SignalP"/>
    </source>
</evidence>
<dbReference type="InterPro" id="IPR028082">
    <property type="entry name" value="Peripla_BP_I"/>
</dbReference>
<evidence type="ECO:0000256" key="1">
    <source>
        <dbReference type="SAM" id="MobiDB-lite"/>
    </source>
</evidence>
<dbReference type="PANTHER" id="PTHR30483:SF6">
    <property type="entry name" value="PERIPLASMIC BINDING PROTEIN OF ABC TRANSPORTER FOR NATURAL AMINO ACIDS"/>
    <property type="match status" value="1"/>
</dbReference>
<gene>
    <name evidence="3" type="ORF">BEN49_06300</name>
</gene>
<reference evidence="3 4" key="1">
    <citation type="submission" date="2016-08" db="EMBL/GenBank/DDBJ databases">
        <title>Hymenobacter coccineus sp. nov., Hymenobacter lapidarius sp. nov. and Hymenobacter glacialis sp. nov., isolated from Antarctic soil.</title>
        <authorList>
            <person name="Sedlacek I."/>
            <person name="Kralova S."/>
            <person name="Kyrova K."/>
            <person name="Maslanova I."/>
            <person name="Stankova E."/>
            <person name="Vrbovska V."/>
            <person name="Nemec M."/>
            <person name="Bartak M."/>
            <person name="Svec P."/>
            <person name="Busse H.-J."/>
            <person name="Pantucek R."/>
        </authorList>
    </citation>
    <scope>NUCLEOTIDE SEQUENCE [LARGE SCALE GENOMIC DNA]</scope>
    <source>
        <strain evidence="3 4">CCM 8649</strain>
    </source>
</reference>
<evidence type="ECO:0000313" key="4">
    <source>
        <dbReference type="Proteomes" id="UP000177506"/>
    </source>
</evidence>
<dbReference type="Gene3D" id="1.25.40.10">
    <property type="entry name" value="Tetratricopeptide repeat domain"/>
    <property type="match status" value="1"/>
</dbReference>
<dbReference type="RefSeq" id="WP_070742741.1">
    <property type="nucleotide sequence ID" value="NZ_MDZA01000122.1"/>
</dbReference>
<evidence type="ECO:0008006" key="5">
    <source>
        <dbReference type="Google" id="ProtNLM"/>
    </source>
</evidence>
<evidence type="ECO:0000313" key="3">
    <source>
        <dbReference type="EMBL" id="OGX90660.1"/>
    </source>
</evidence>
<name>A0A1G1TIF8_9BACT</name>
<keyword evidence="2" id="KW-0732">Signal</keyword>
<proteinExistence type="predicted"/>
<sequence>MPLVFTRRFRLPRLLLGALLPLAAAAQTPTAAPGARPGMSKPAVKAAAKAAPAPTAAKPTAGTSTAAKPAAGASAVAKPTGTSAAPKPAAGTSATPKPAAGSPATAKPAAGAAAAAKPTVAKPAPTKPATAKPAARTGSPDSHYRAGKVQLDQGQYAAALLELEPLAQPGARFAHAADAAYLAAVANARLRQWADAEQLLNLLRAEYPAYPNLNEALLLQGQVSLEQGDYDTALKTLGALPADFGPARDALKASYLPRLNDHGTWQRLLRRTPDDAALARAYADRLAVPNGFGTEADRPQLDALVAQFGLDAARYAGPLGPRVAAHATARKTSYNVGVLLPFEFDDPSWQKQRKNQFVTDLYAGLRLAQDSLQRAGHPVQLFAYDTGADTLRLKQVLALPELAGMDLLIGPVYKSGAKLLARYAQEHQIVCVNPLSQDGDLVLDNPWHYLNSPGAATQGRLAAQFAADAFGIGRPAVLLHEDAHDETIFADAYQATFEALGGKVSARRRFNPDVDESLAAASAGLDLAGTGHLVVASDDRKAGPYFLGVQRAAPAATRPPLLASGAWLDNPRLDPSQLNGPGIYFVQPKYIDENALGYHRFRQLYLQRQHLPPSAYASQGFDMLLFFGNALAEFGPAFQTGLATEAPAPGAVFQGYAYPNGFRDNQVVPITKLDGLEMRVVK</sequence>
<dbReference type="AlphaFoldDB" id="A0A1G1TIF8"/>
<keyword evidence="4" id="KW-1185">Reference proteome</keyword>
<feature type="signal peptide" evidence="2">
    <location>
        <begin position="1"/>
        <end position="26"/>
    </location>
</feature>
<comment type="caution">
    <text evidence="3">The sequence shown here is derived from an EMBL/GenBank/DDBJ whole genome shotgun (WGS) entry which is preliminary data.</text>
</comment>
<organism evidence="3 4">
    <name type="scientific">Hymenobacter coccineus</name>
    <dbReference type="NCBI Taxonomy" id="1908235"/>
    <lineage>
        <taxon>Bacteria</taxon>
        <taxon>Pseudomonadati</taxon>
        <taxon>Bacteroidota</taxon>
        <taxon>Cytophagia</taxon>
        <taxon>Cytophagales</taxon>
        <taxon>Hymenobacteraceae</taxon>
        <taxon>Hymenobacter</taxon>
    </lineage>
</organism>
<dbReference type="OrthoDB" id="1490998at2"/>
<dbReference type="Proteomes" id="UP000177506">
    <property type="component" value="Unassembled WGS sequence"/>
</dbReference>
<feature type="region of interest" description="Disordered" evidence="1">
    <location>
        <begin position="29"/>
        <end position="145"/>
    </location>
</feature>
<feature type="compositionally biased region" description="Low complexity" evidence="1">
    <location>
        <begin position="92"/>
        <end position="135"/>
    </location>
</feature>
<feature type="chain" id="PRO_5009579565" description="Leucine-binding protein domain-containing protein" evidence="2">
    <location>
        <begin position="27"/>
        <end position="682"/>
    </location>
</feature>
<dbReference type="InterPro" id="IPR051010">
    <property type="entry name" value="BCAA_transport"/>
</dbReference>
<dbReference type="EMBL" id="MDZA01000122">
    <property type="protein sequence ID" value="OGX90660.1"/>
    <property type="molecule type" value="Genomic_DNA"/>
</dbReference>
<accession>A0A1G1TIF8</accession>
<dbReference type="SUPFAM" id="SSF48452">
    <property type="entry name" value="TPR-like"/>
    <property type="match status" value="1"/>
</dbReference>
<dbReference type="SUPFAM" id="SSF53822">
    <property type="entry name" value="Periplasmic binding protein-like I"/>
    <property type="match status" value="1"/>
</dbReference>
<dbReference type="Gene3D" id="3.40.50.2300">
    <property type="match status" value="2"/>
</dbReference>
<feature type="compositionally biased region" description="Low complexity" evidence="1">
    <location>
        <begin position="29"/>
        <end position="80"/>
    </location>
</feature>